<gene>
    <name evidence="1" type="ORF">DPMN_011744</name>
    <name evidence="2" type="ORF">DPMN_011821</name>
</gene>
<protein>
    <submittedName>
        <fullName evidence="1">Uncharacterized protein</fullName>
    </submittedName>
</protein>
<organism evidence="1 3">
    <name type="scientific">Dreissena polymorpha</name>
    <name type="common">Zebra mussel</name>
    <name type="synonym">Mytilus polymorpha</name>
    <dbReference type="NCBI Taxonomy" id="45954"/>
    <lineage>
        <taxon>Eukaryota</taxon>
        <taxon>Metazoa</taxon>
        <taxon>Spiralia</taxon>
        <taxon>Lophotrochozoa</taxon>
        <taxon>Mollusca</taxon>
        <taxon>Bivalvia</taxon>
        <taxon>Autobranchia</taxon>
        <taxon>Heteroconchia</taxon>
        <taxon>Euheterodonta</taxon>
        <taxon>Imparidentia</taxon>
        <taxon>Neoheterodontei</taxon>
        <taxon>Myida</taxon>
        <taxon>Dreissenoidea</taxon>
        <taxon>Dreissenidae</taxon>
        <taxon>Dreissena</taxon>
    </lineage>
</organism>
<evidence type="ECO:0000313" key="2">
    <source>
        <dbReference type="EMBL" id="KAH3887799.1"/>
    </source>
</evidence>
<name>A0A9D4N4P9_DREPO</name>
<accession>A0A9D4N4P9</accession>
<evidence type="ECO:0000313" key="3">
    <source>
        <dbReference type="Proteomes" id="UP000828390"/>
    </source>
</evidence>
<dbReference type="AlphaFoldDB" id="A0A9D4N4P9"/>
<comment type="caution">
    <text evidence="1">The sequence shown here is derived from an EMBL/GenBank/DDBJ whole genome shotgun (WGS) entry which is preliminary data.</text>
</comment>
<sequence length="65" mass="7326">MSEEPILISEESQVLIETDVCPLATQDGHKEPDPDKWQIIVSGAGTWFRGAILNNKYGVVLWLTW</sequence>
<keyword evidence="3" id="KW-1185">Reference proteome</keyword>
<proteinExistence type="predicted"/>
<dbReference type="Proteomes" id="UP000828390">
    <property type="component" value="Unassembled WGS sequence"/>
</dbReference>
<dbReference type="EMBL" id="JAIWYP010000001">
    <property type="protein sequence ID" value="KAH3887799.1"/>
    <property type="molecule type" value="Genomic_DNA"/>
</dbReference>
<reference evidence="1" key="1">
    <citation type="journal article" date="2019" name="bioRxiv">
        <title>The Genome of the Zebra Mussel, Dreissena polymorpha: A Resource for Invasive Species Research.</title>
        <authorList>
            <person name="McCartney M.A."/>
            <person name="Auch B."/>
            <person name="Kono T."/>
            <person name="Mallez S."/>
            <person name="Zhang Y."/>
            <person name="Obille A."/>
            <person name="Becker A."/>
            <person name="Abrahante J.E."/>
            <person name="Garbe J."/>
            <person name="Badalamenti J.P."/>
            <person name="Herman A."/>
            <person name="Mangelson H."/>
            <person name="Liachko I."/>
            <person name="Sullivan S."/>
            <person name="Sone E.D."/>
            <person name="Koren S."/>
            <person name="Silverstein K.A.T."/>
            <person name="Beckman K.B."/>
            <person name="Gohl D.M."/>
        </authorList>
    </citation>
    <scope>NUCLEOTIDE SEQUENCE</scope>
    <source>
        <strain evidence="1">Duluth1</strain>
        <tissue evidence="1">Whole animal</tissue>
    </source>
</reference>
<evidence type="ECO:0000313" key="1">
    <source>
        <dbReference type="EMBL" id="KAH3887725.1"/>
    </source>
</evidence>
<dbReference type="EMBL" id="JAIWYP010000001">
    <property type="protein sequence ID" value="KAH3887725.1"/>
    <property type="molecule type" value="Genomic_DNA"/>
</dbReference>
<reference evidence="1" key="2">
    <citation type="submission" date="2020-11" db="EMBL/GenBank/DDBJ databases">
        <authorList>
            <person name="McCartney M.A."/>
            <person name="Auch B."/>
            <person name="Kono T."/>
            <person name="Mallez S."/>
            <person name="Becker A."/>
            <person name="Gohl D.M."/>
            <person name="Silverstein K.A.T."/>
            <person name="Koren S."/>
            <person name="Bechman K.B."/>
            <person name="Herman A."/>
            <person name="Abrahante J.E."/>
            <person name="Garbe J."/>
        </authorList>
    </citation>
    <scope>NUCLEOTIDE SEQUENCE</scope>
    <source>
        <strain evidence="1">Duluth1</strain>
        <tissue evidence="1">Whole animal</tissue>
    </source>
</reference>